<proteinExistence type="inferred from homology"/>
<dbReference type="OrthoDB" id="686224at2759"/>
<evidence type="ECO:0000259" key="7">
    <source>
        <dbReference type="Pfam" id="PF00931"/>
    </source>
</evidence>
<dbReference type="Pfam" id="PF00931">
    <property type="entry name" value="NB-ARC"/>
    <property type="match status" value="1"/>
</dbReference>
<evidence type="ECO:0000259" key="8">
    <source>
        <dbReference type="Pfam" id="PF18052"/>
    </source>
</evidence>
<dbReference type="PANTHER" id="PTHR19338">
    <property type="entry name" value="TRANSLOCASE OF INNER MITOCHONDRIAL MEMBRANE 13 HOMOLOG"/>
    <property type="match status" value="1"/>
</dbReference>
<keyword evidence="10" id="KW-1185">Reference proteome</keyword>
<keyword evidence="5" id="KW-0611">Plant defense</keyword>
<dbReference type="AlphaFoldDB" id="A0A811QN66"/>
<accession>A0A811QN66</accession>
<evidence type="ECO:0000256" key="2">
    <source>
        <dbReference type="ARBA" id="ARBA00022614"/>
    </source>
</evidence>
<dbReference type="GO" id="GO:0006952">
    <property type="term" value="P:defense response"/>
    <property type="evidence" value="ECO:0007669"/>
    <property type="project" value="UniProtKB-KW"/>
</dbReference>
<reference evidence="9" key="1">
    <citation type="submission" date="2020-10" db="EMBL/GenBank/DDBJ databases">
        <authorList>
            <person name="Han B."/>
            <person name="Lu T."/>
            <person name="Zhao Q."/>
            <person name="Huang X."/>
            <person name="Zhao Y."/>
        </authorList>
    </citation>
    <scope>NUCLEOTIDE SEQUENCE</scope>
</reference>
<evidence type="ECO:0000256" key="6">
    <source>
        <dbReference type="SAM" id="Coils"/>
    </source>
</evidence>
<dbReference type="Pfam" id="PF18052">
    <property type="entry name" value="Rx_N"/>
    <property type="match status" value="1"/>
</dbReference>
<dbReference type="Proteomes" id="UP000604825">
    <property type="component" value="Unassembled WGS sequence"/>
</dbReference>
<keyword evidence="4" id="KW-0547">Nucleotide-binding</keyword>
<evidence type="ECO:0000313" key="9">
    <source>
        <dbReference type="EMBL" id="CAD6257494.1"/>
    </source>
</evidence>
<evidence type="ECO:0000313" key="10">
    <source>
        <dbReference type="Proteomes" id="UP000604825"/>
    </source>
</evidence>
<evidence type="ECO:0000256" key="1">
    <source>
        <dbReference type="ARBA" id="ARBA00008894"/>
    </source>
</evidence>
<dbReference type="InterPro" id="IPR041118">
    <property type="entry name" value="Rx_N"/>
</dbReference>
<evidence type="ECO:0000256" key="5">
    <source>
        <dbReference type="ARBA" id="ARBA00022821"/>
    </source>
</evidence>
<comment type="similarity">
    <text evidence="1">Belongs to the disease resistance NB-LRR family.</text>
</comment>
<dbReference type="Gene3D" id="1.20.5.4130">
    <property type="match status" value="1"/>
</dbReference>
<dbReference type="InterPro" id="IPR002182">
    <property type="entry name" value="NB-ARC"/>
</dbReference>
<keyword evidence="6" id="KW-0175">Coiled coil</keyword>
<evidence type="ECO:0000256" key="4">
    <source>
        <dbReference type="ARBA" id="ARBA00022741"/>
    </source>
</evidence>
<dbReference type="GO" id="GO:0043531">
    <property type="term" value="F:ADP binding"/>
    <property type="evidence" value="ECO:0007669"/>
    <property type="project" value="InterPro"/>
</dbReference>
<sequence>MEDPGLLSAFVDNLVSRLFSLAEEKYKLYKGFEGDLAFLKSELKMITSAIDGQLLGQDDHILRLSVEELRQVAHEMEDCIDHIVYDASWEQQQPWYCKMVKTGKKRKSRLQLSEEMQQLRCRLEEALQRQQSRQNQHILPADLVGIKPPLEELLEQLSEFEGQPKQLKAISIVGFCGLGKTILARELYNSVIGKQFGERAWVSAVHGDPSKLLIEILKELHKPPPDTSDVYQLSTDLRNFLNNKR</sequence>
<feature type="domain" description="NB-ARC" evidence="7">
    <location>
        <begin position="149"/>
        <end position="245"/>
    </location>
</feature>
<dbReference type="Gene3D" id="3.40.50.300">
    <property type="entry name" value="P-loop containing nucleotide triphosphate hydrolases"/>
    <property type="match status" value="1"/>
</dbReference>
<keyword evidence="3" id="KW-0677">Repeat</keyword>
<feature type="domain" description="Disease resistance N-terminal" evidence="8">
    <location>
        <begin position="10"/>
        <end position="94"/>
    </location>
</feature>
<protein>
    <submittedName>
        <fullName evidence="9">Uncharacterized protein</fullName>
    </submittedName>
</protein>
<evidence type="ECO:0000256" key="3">
    <source>
        <dbReference type="ARBA" id="ARBA00022737"/>
    </source>
</evidence>
<keyword evidence="2" id="KW-0433">Leucine-rich repeat</keyword>
<dbReference type="SUPFAM" id="SSF52540">
    <property type="entry name" value="P-loop containing nucleoside triphosphate hydrolases"/>
    <property type="match status" value="1"/>
</dbReference>
<comment type="caution">
    <text evidence="9">The sequence shown here is derived from an EMBL/GenBank/DDBJ whole genome shotgun (WGS) entry which is preliminary data.</text>
</comment>
<dbReference type="EMBL" id="CAJGYO010000010">
    <property type="protein sequence ID" value="CAD6257494.1"/>
    <property type="molecule type" value="Genomic_DNA"/>
</dbReference>
<gene>
    <name evidence="9" type="ORF">NCGR_LOCUS40979</name>
</gene>
<name>A0A811QN66_9POAL</name>
<organism evidence="9 10">
    <name type="scientific">Miscanthus lutarioriparius</name>
    <dbReference type="NCBI Taxonomy" id="422564"/>
    <lineage>
        <taxon>Eukaryota</taxon>
        <taxon>Viridiplantae</taxon>
        <taxon>Streptophyta</taxon>
        <taxon>Embryophyta</taxon>
        <taxon>Tracheophyta</taxon>
        <taxon>Spermatophyta</taxon>
        <taxon>Magnoliopsida</taxon>
        <taxon>Liliopsida</taxon>
        <taxon>Poales</taxon>
        <taxon>Poaceae</taxon>
        <taxon>PACMAD clade</taxon>
        <taxon>Panicoideae</taxon>
        <taxon>Andropogonodae</taxon>
        <taxon>Andropogoneae</taxon>
        <taxon>Saccharinae</taxon>
        <taxon>Miscanthus</taxon>
    </lineage>
</organism>
<dbReference type="PANTHER" id="PTHR19338:SF46">
    <property type="entry name" value="NB-ARC DOMAIN-CONTAINING PROTEIN"/>
    <property type="match status" value="1"/>
</dbReference>
<feature type="coiled-coil region" evidence="6">
    <location>
        <begin position="109"/>
        <end position="136"/>
    </location>
</feature>
<dbReference type="InterPro" id="IPR027417">
    <property type="entry name" value="P-loop_NTPase"/>
</dbReference>